<proteinExistence type="predicted"/>
<dbReference type="Proteomes" id="UP000664480">
    <property type="component" value="Unassembled WGS sequence"/>
</dbReference>
<comment type="caution">
    <text evidence="1">The sequence shown here is derived from an EMBL/GenBank/DDBJ whole genome shotgun (WGS) entry which is preliminary data.</text>
</comment>
<sequence length="186" mass="21270">MKKEIKSKRKQLGLMAKGKVGFNKLISKIFKAEVSVESDFGNQTEKEQFYEFSELDQKTKNALEFLANNDNYQTINDKTTRLIFDRNKLVKFSGMFRPHIKGDTYSQRLANYEGMKNISWSGKCGDVQLFLYTGKNSLISNTPIHPALESSNGKIFIEGFGLYSKHTGMKLTIIPILFGTQIKNYK</sequence>
<dbReference type="EMBL" id="JAFKCU010000007">
    <property type="protein sequence ID" value="MBN7817784.1"/>
    <property type="molecule type" value="Genomic_DNA"/>
</dbReference>
<evidence type="ECO:0000313" key="2">
    <source>
        <dbReference type="Proteomes" id="UP000664480"/>
    </source>
</evidence>
<protein>
    <submittedName>
        <fullName evidence="1">Uncharacterized protein</fullName>
    </submittedName>
</protein>
<keyword evidence="2" id="KW-1185">Reference proteome</keyword>
<gene>
    <name evidence="1" type="ORF">J0A69_20240</name>
</gene>
<name>A0ABS3CMN2_9BACT</name>
<accession>A0ABS3CMN2</accession>
<dbReference type="RefSeq" id="WP_206588451.1">
    <property type="nucleotide sequence ID" value="NZ_JAFKCU010000007.1"/>
</dbReference>
<reference evidence="1 2" key="1">
    <citation type="submission" date="2021-03" db="EMBL/GenBank/DDBJ databases">
        <title>novel species isolated from a fishpond in China.</title>
        <authorList>
            <person name="Lu H."/>
            <person name="Cai Z."/>
        </authorList>
    </citation>
    <scope>NUCLEOTIDE SEQUENCE [LARGE SCALE GENOMIC DNA]</scope>
    <source>
        <strain evidence="1 2">YJ13C</strain>
    </source>
</reference>
<evidence type="ECO:0000313" key="1">
    <source>
        <dbReference type="EMBL" id="MBN7817784.1"/>
    </source>
</evidence>
<organism evidence="1 2">
    <name type="scientific">Algoriphagus pacificus</name>
    <dbReference type="NCBI Taxonomy" id="2811234"/>
    <lineage>
        <taxon>Bacteria</taxon>
        <taxon>Pseudomonadati</taxon>
        <taxon>Bacteroidota</taxon>
        <taxon>Cytophagia</taxon>
        <taxon>Cytophagales</taxon>
        <taxon>Cyclobacteriaceae</taxon>
        <taxon>Algoriphagus</taxon>
    </lineage>
</organism>